<name>A0ABW5L128_9SPHI</name>
<dbReference type="EMBL" id="JBHULD010000014">
    <property type="protein sequence ID" value="MFD2554596.1"/>
    <property type="molecule type" value="Genomic_DNA"/>
</dbReference>
<organism evidence="1 2">
    <name type="scientific">Sphingobacterium tabacisoli</name>
    <dbReference type="NCBI Taxonomy" id="2044855"/>
    <lineage>
        <taxon>Bacteria</taxon>
        <taxon>Pseudomonadati</taxon>
        <taxon>Bacteroidota</taxon>
        <taxon>Sphingobacteriia</taxon>
        <taxon>Sphingobacteriales</taxon>
        <taxon>Sphingobacteriaceae</taxon>
        <taxon>Sphingobacterium</taxon>
    </lineage>
</organism>
<protein>
    <recommendedName>
        <fullName evidence="3">SMODS-associating 2TM beta-strand rich effector domain-containing protein</fullName>
    </recommendedName>
</protein>
<keyword evidence="2" id="KW-1185">Reference proteome</keyword>
<accession>A0ABW5L128</accession>
<evidence type="ECO:0000313" key="2">
    <source>
        <dbReference type="Proteomes" id="UP001597440"/>
    </source>
</evidence>
<evidence type="ECO:0000313" key="1">
    <source>
        <dbReference type="EMBL" id="MFD2554596.1"/>
    </source>
</evidence>
<dbReference type="Proteomes" id="UP001597440">
    <property type="component" value="Unassembled WGS sequence"/>
</dbReference>
<proteinExistence type="predicted"/>
<gene>
    <name evidence="1" type="ORF">ACFSQW_09360</name>
</gene>
<sequence length="153" mass="17444">MLIGGIVIGTIATLIYELSKKSIRNQLFKRQFNFLKDKNSSWVGYGFKNSNTNEIEGENDSIATLTILSENVIEISVKHGDREWNGQINLITKTYGKLFFKYADKEEFGTKDCYINSEIIGKESILLVPTNNPLLSTENTPTYSYGKELFRKQ</sequence>
<evidence type="ECO:0008006" key="3">
    <source>
        <dbReference type="Google" id="ProtNLM"/>
    </source>
</evidence>
<comment type="caution">
    <text evidence="1">The sequence shown here is derived from an EMBL/GenBank/DDBJ whole genome shotgun (WGS) entry which is preliminary data.</text>
</comment>
<dbReference type="RefSeq" id="WP_210353003.1">
    <property type="nucleotide sequence ID" value="NZ_JAEQMU010000001.1"/>
</dbReference>
<reference evidence="2" key="1">
    <citation type="journal article" date="2019" name="Int. J. Syst. Evol. Microbiol.">
        <title>The Global Catalogue of Microorganisms (GCM) 10K type strain sequencing project: providing services to taxonomists for standard genome sequencing and annotation.</title>
        <authorList>
            <consortium name="The Broad Institute Genomics Platform"/>
            <consortium name="The Broad Institute Genome Sequencing Center for Infectious Disease"/>
            <person name="Wu L."/>
            <person name="Ma J."/>
        </authorList>
    </citation>
    <scope>NUCLEOTIDE SEQUENCE [LARGE SCALE GENOMIC DNA]</scope>
    <source>
        <strain evidence="2">KCTC 52298</strain>
    </source>
</reference>